<organism evidence="9">
    <name type="scientific">marine sediment metagenome</name>
    <dbReference type="NCBI Taxonomy" id="412755"/>
    <lineage>
        <taxon>unclassified sequences</taxon>
        <taxon>metagenomes</taxon>
        <taxon>ecological metagenomes</taxon>
    </lineage>
</organism>
<accession>X0SV00</accession>
<dbReference type="InterPro" id="IPR007197">
    <property type="entry name" value="rSAM"/>
</dbReference>
<evidence type="ECO:0000256" key="6">
    <source>
        <dbReference type="ARBA" id="ARBA00023014"/>
    </source>
</evidence>
<dbReference type="InterPro" id="IPR024924">
    <property type="entry name" value="7-CO-7-deazaguanine_synth-like"/>
</dbReference>
<dbReference type="InterPro" id="IPR013785">
    <property type="entry name" value="Aldolase_TIM"/>
</dbReference>
<dbReference type="EMBL" id="BARS01007599">
    <property type="protein sequence ID" value="GAF67630.1"/>
    <property type="molecule type" value="Genomic_DNA"/>
</dbReference>
<dbReference type="GO" id="GO:0046872">
    <property type="term" value="F:metal ion binding"/>
    <property type="evidence" value="ECO:0007669"/>
    <property type="project" value="UniProtKB-KW"/>
</dbReference>
<evidence type="ECO:0000256" key="4">
    <source>
        <dbReference type="ARBA" id="ARBA00022842"/>
    </source>
</evidence>
<dbReference type="PROSITE" id="PS51918">
    <property type="entry name" value="RADICAL_SAM"/>
    <property type="match status" value="1"/>
</dbReference>
<proteinExistence type="inferred from homology"/>
<evidence type="ECO:0000256" key="3">
    <source>
        <dbReference type="ARBA" id="ARBA00022723"/>
    </source>
</evidence>
<keyword evidence="7" id="KW-0456">Lyase</keyword>
<keyword evidence="5" id="KW-0408">Iron</keyword>
<dbReference type="GO" id="GO:0016829">
    <property type="term" value="F:lyase activity"/>
    <property type="evidence" value="ECO:0007669"/>
    <property type="project" value="UniProtKB-KW"/>
</dbReference>
<feature type="domain" description="Radical SAM core" evidence="8">
    <location>
        <begin position="16"/>
        <end position="222"/>
    </location>
</feature>
<evidence type="ECO:0000259" key="8">
    <source>
        <dbReference type="PROSITE" id="PS51918"/>
    </source>
</evidence>
<sequence>MKVNEIFYSLQGEGRLAGVPSVFVRLSGCPLRCKWCDTKYAWDESAGQDCGIEEIISNVGQWPCRHVVITGGEPMIHADLPQLVRRIKNADRHITIETAGIAFVADLACDLMSISPKLSNSVPTDAKLAAIHEDLRLDKAVLRKLIDSYEYQLKFVVDCEADLTEIEQTIEKIGGADAGRVMLMPQAASRDQYLAKSRVVAELCKRSGFSLSERLQILLWNNTRAR</sequence>
<gene>
    <name evidence="9" type="ORF">S01H1_14595</name>
</gene>
<name>X0SV00_9ZZZZ</name>
<comment type="caution">
    <text evidence="9">The sequence shown here is derived from an EMBL/GenBank/DDBJ whole genome shotgun (WGS) entry which is preliminary data.</text>
</comment>
<evidence type="ECO:0000256" key="5">
    <source>
        <dbReference type="ARBA" id="ARBA00023004"/>
    </source>
</evidence>
<dbReference type="SFLD" id="SFLDS00029">
    <property type="entry name" value="Radical_SAM"/>
    <property type="match status" value="1"/>
</dbReference>
<dbReference type="HAMAP" id="MF_00917">
    <property type="entry name" value="QueE"/>
    <property type="match status" value="1"/>
</dbReference>
<protein>
    <recommendedName>
        <fullName evidence="8">Radical SAM core domain-containing protein</fullName>
    </recommendedName>
</protein>
<evidence type="ECO:0000256" key="1">
    <source>
        <dbReference type="ARBA" id="ARBA00022485"/>
    </source>
</evidence>
<dbReference type="PANTHER" id="PTHR42836">
    <property type="entry name" value="7-CARBOXY-7-DEAZAGUANINE SYNTHASE"/>
    <property type="match status" value="1"/>
</dbReference>
<dbReference type="SUPFAM" id="SSF102114">
    <property type="entry name" value="Radical SAM enzymes"/>
    <property type="match status" value="1"/>
</dbReference>
<evidence type="ECO:0000313" key="9">
    <source>
        <dbReference type="EMBL" id="GAF67630.1"/>
    </source>
</evidence>
<dbReference type="InterPro" id="IPR058240">
    <property type="entry name" value="rSAM_sf"/>
</dbReference>
<keyword evidence="6" id="KW-0411">Iron-sulfur</keyword>
<evidence type="ECO:0000256" key="2">
    <source>
        <dbReference type="ARBA" id="ARBA00022691"/>
    </source>
</evidence>
<dbReference type="AlphaFoldDB" id="X0SV00"/>
<evidence type="ECO:0000256" key="7">
    <source>
        <dbReference type="ARBA" id="ARBA00023239"/>
    </source>
</evidence>
<keyword evidence="1" id="KW-0004">4Fe-4S</keyword>
<dbReference type="CDD" id="cd01335">
    <property type="entry name" value="Radical_SAM"/>
    <property type="match status" value="1"/>
</dbReference>
<dbReference type="Gene3D" id="3.20.20.70">
    <property type="entry name" value="Aldolase class I"/>
    <property type="match status" value="1"/>
</dbReference>
<reference evidence="9" key="1">
    <citation type="journal article" date="2014" name="Front. Microbiol.">
        <title>High frequency of phylogenetically diverse reductive dehalogenase-homologous genes in deep subseafloor sedimentary metagenomes.</title>
        <authorList>
            <person name="Kawai M."/>
            <person name="Futagami T."/>
            <person name="Toyoda A."/>
            <person name="Takaki Y."/>
            <person name="Nishi S."/>
            <person name="Hori S."/>
            <person name="Arai W."/>
            <person name="Tsubouchi T."/>
            <person name="Morono Y."/>
            <person name="Uchiyama I."/>
            <person name="Ito T."/>
            <person name="Fujiyama A."/>
            <person name="Inagaki F."/>
            <person name="Takami H."/>
        </authorList>
    </citation>
    <scope>NUCLEOTIDE SEQUENCE</scope>
    <source>
        <strain evidence="9">Expedition CK06-06</strain>
    </source>
</reference>
<dbReference type="Pfam" id="PF04055">
    <property type="entry name" value="Radical_SAM"/>
    <property type="match status" value="1"/>
</dbReference>
<dbReference type="PIRSF" id="PIRSF000370">
    <property type="entry name" value="QueE"/>
    <property type="match status" value="1"/>
</dbReference>
<dbReference type="GO" id="GO:0051539">
    <property type="term" value="F:4 iron, 4 sulfur cluster binding"/>
    <property type="evidence" value="ECO:0007669"/>
    <property type="project" value="UniProtKB-KW"/>
</dbReference>
<dbReference type="PANTHER" id="PTHR42836:SF1">
    <property type="entry name" value="7-CARBOXY-7-DEAZAGUANINE SYNTHASE"/>
    <property type="match status" value="1"/>
</dbReference>
<keyword evidence="3" id="KW-0479">Metal-binding</keyword>
<keyword evidence="2" id="KW-0949">S-adenosyl-L-methionine</keyword>
<keyword evidence="4" id="KW-0460">Magnesium</keyword>